<keyword evidence="4 16" id="KW-0732">Signal</keyword>
<dbReference type="GO" id="GO:0047911">
    <property type="term" value="F:galacturan 1,4-alpha-galacturonidase activity"/>
    <property type="evidence" value="ECO:0007669"/>
    <property type="project" value="UniProtKB-EC"/>
</dbReference>
<dbReference type="InterPro" id="IPR012334">
    <property type="entry name" value="Pectin_lyas_fold"/>
</dbReference>
<evidence type="ECO:0000256" key="4">
    <source>
        <dbReference type="ARBA" id="ARBA00022729"/>
    </source>
</evidence>
<keyword evidence="18" id="KW-1185">Reference proteome</keyword>
<evidence type="ECO:0000256" key="2">
    <source>
        <dbReference type="ARBA" id="ARBA00008834"/>
    </source>
</evidence>
<evidence type="ECO:0000256" key="14">
    <source>
        <dbReference type="ARBA" id="ARBA00048766"/>
    </source>
</evidence>
<keyword evidence="7" id="KW-0325">Glycoprotein</keyword>
<name>A0A409YK35_9AGAR</name>
<gene>
    <name evidence="17" type="ORF">CVT24_012511</name>
</gene>
<comment type="similarity">
    <text evidence="2 15">Belongs to the glycosyl hydrolase 28 family.</text>
</comment>
<sequence length="387" mass="42677">MARSFFSVVLLSLVASVVSVQVGKRCTLRPLGAGKDDTTQIENAISECGHFGTTVFEPGVYNVTRKMTWDLVSSKVELHGYLSFKPDIQYWLIAENTYRVVFIQNQASWFVVTGSDFEIDAFNTGGIHGNGQTWWSYYATRERADGDGRPISLTLWKTTRAKIKNFRIESPPFWSNAVAQSSDVLYDGMFVNATNTDPLYVGQNLVWNTDGIDTYRSERITFLNWDITCGDDCLAIKGNSTDITAKNIVCRGGTGIAFGSLGQYANMTDIVQNVNIENVKLIRLDPRAQPNLVNGVYFKSWTGSVNGSPPNGGGGGPGRVSNVTIKNVQLDGPSTPLHLYQTNLGHPGDAPSRLKFSDIHFINWSGFANTSTSTCFYSQLPVCCYLF</sequence>
<reference evidence="17 18" key="1">
    <citation type="journal article" date="2018" name="Evol. Lett.">
        <title>Horizontal gene cluster transfer increased hallucinogenic mushroom diversity.</title>
        <authorList>
            <person name="Reynolds H.T."/>
            <person name="Vijayakumar V."/>
            <person name="Gluck-Thaler E."/>
            <person name="Korotkin H.B."/>
            <person name="Matheny P.B."/>
            <person name="Slot J.C."/>
        </authorList>
    </citation>
    <scope>NUCLEOTIDE SEQUENCE [LARGE SCALE GENOMIC DNA]</scope>
    <source>
        <strain evidence="17 18">2629</strain>
    </source>
</reference>
<dbReference type="GO" id="GO:0004650">
    <property type="term" value="F:polygalacturonase activity"/>
    <property type="evidence" value="ECO:0007669"/>
    <property type="project" value="InterPro"/>
</dbReference>
<dbReference type="EMBL" id="NHTK01001069">
    <property type="protein sequence ID" value="PPR03386.1"/>
    <property type="molecule type" value="Genomic_DNA"/>
</dbReference>
<keyword evidence="9 15" id="KW-0326">Glycosidase</keyword>
<feature type="signal peptide" evidence="16">
    <location>
        <begin position="1"/>
        <end position="19"/>
    </location>
</feature>
<evidence type="ECO:0000256" key="3">
    <source>
        <dbReference type="ARBA" id="ARBA00022525"/>
    </source>
</evidence>
<comment type="function">
    <text evidence="12">Specific in hydrolyzing the terminal glycosidic bond of polygalacturonic acid and oligogalacturonates.</text>
</comment>
<proteinExistence type="inferred from homology"/>
<dbReference type="Proteomes" id="UP000284842">
    <property type="component" value="Unassembled WGS sequence"/>
</dbReference>
<dbReference type="GO" id="GO:0000272">
    <property type="term" value="P:polysaccharide catabolic process"/>
    <property type="evidence" value="ECO:0007669"/>
    <property type="project" value="UniProtKB-KW"/>
</dbReference>
<dbReference type="InParanoid" id="A0A409YK35"/>
<evidence type="ECO:0000313" key="18">
    <source>
        <dbReference type="Proteomes" id="UP000284842"/>
    </source>
</evidence>
<dbReference type="PANTHER" id="PTHR31736">
    <property type="match status" value="1"/>
</dbReference>
<organism evidence="17 18">
    <name type="scientific">Panaeolus cyanescens</name>
    <dbReference type="NCBI Taxonomy" id="181874"/>
    <lineage>
        <taxon>Eukaryota</taxon>
        <taxon>Fungi</taxon>
        <taxon>Dikarya</taxon>
        <taxon>Basidiomycota</taxon>
        <taxon>Agaricomycotina</taxon>
        <taxon>Agaricomycetes</taxon>
        <taxon>Agaricomycetidae</taxon>
        <taxon>Agaricales</taxon>
        <taxon>Agaricineae</taxon>
        <taxon>Galeropsidaceae</taxon>
        <taxon>Panaeolus</taxon>
    </lineage>
</organism>
<evidence type="ECO:0000256" key="5">
    <source>
        <dbReference type="ARBA" id="ARBA00022801"/>
    </source>
</evidence>
<evidence type="ECO:0000256" key="9">
    <source>
        <dbReference type="ARBA" id="ARBA00023295"/>
    </source>
</evidence>
<comment type="caution">
    <text evidence="17">The sequence shown here is derived from an EMBL/GenBank/DDBJ whole genome shotgun (WGS) entry which is preliminary data.</text>
</comment>
<comment type="catalytic activity">
    <reaction evidence="14">
        <text>[(1-&gt;4)-alpha-D-galacturonosyl](n) + H2O = alpha-D-galacturonate + [(1-&gt;4)-alpha-D-galacturonosyl](n-1)</text>
        <dbReference type="Rhea" id="RHEA:14117"/>
        <dbReference type="Rhea" id="RHEA-COMP:14570"/>
        <dbReference type="Rhea" id="RHEA-COMP:14572"/>
        <dbReference type="ChEBI" id="CHEBI:15377"/>
        <dbReference type="ChEBI" id="CHEBI:58658"/>
        <dbReference type="ChEBI" id="CHEBI:140523"/>
        <dbReference type="EC" id="3.2.1.67"/>
    </reaction>
</comment>
<dbReference type="EC" id="3.2.1.67" evidence="13"/>
<dbReference type="Gene3D" id="2.160.20.10">
    <property type="entry name" value="Single-stranded right-handed beta-helix, Pectin lyase-like"/>
    <property type="match status" value="1"/>
</dbReference>
<evidence type="ECO:0000256" key="16">
    <source>
        <dbReference type="SAM" id="SignalP"/>
    </source>
</evidence>
<evidence type="ECO:0000256" key="13">
    <source>
        <dbReference type="ARBA" id="ARBA00038933"/>
    </source>
</evidence>
<dbReference type="STRING" id="181874.A0A409YK35"/>
<keyword evidence="5 15" id="KW-0378">Hydrolase</keyword>
<dbReference type="Pfam" id="PF00295">
    <property type="entry name" value="Glyco_hydro_28"/>
    <property type="match status" value="1"/>
</dbReference>
<keyword evidence="3" id="KW-0964">Secreted</keyword>
<evidence type="ECO:0000256" key="10">
    <source>
        <dbReference type="ARBA" id="ARBA00023316"/>
    </source>
</evidence>
<evidence type="ECO:0000313" key="17">
    <source>
        <dbReference type="EMBL" id="PPR03386.1"/>
    </source>
</evidence>
<dbReference type="GO" id="GO:0071555">
    <property type="term" value="P:cell wall organization"/>
    <property type="evidence" value="ECO:0007669"/>
    <property type="project" value="UniProtKB-KW"/>
</dbReference>
<evidence type="ECO:0000256" key="6">
    <source>
        <dbReference type="ARBA" id="ARBA00023157"/>
    </source>
</evidence>
<accession>A0A409YK35</accession>
<evidence type="ECO:0000256" key="15">
    <source>
        <dbReference type="RuleBase" id="RU361169"/>
    </source>
</evidence>
<keyword evidence="10" id="KW-0961">Cell wall biogenesis/degradation</keyword>
<dbReference type="InterPro" id="IPR000743">
    <property type="entry name" value="Glyco_hydro_28"/>
</dbReference>
<dbReference type="GO" id="GO:0005576">
    <property type="term" value="C:extracellular region"/>
    <property type="evidence" value="ECO:0007669"/>
    <property type="project" value="UniProtKB-SubCell"/>
</dbReference>
<dbReference type="PANTHER" id="PTHR31736:SF12">
    <property type="entry name" value="EXO-POLYGALACTURONASE, PUTATIVE-RELATED"/>
    <property type="match status" value="1"/>
</dbReference>
<dbReference type="AlphaFoldDB" id="A0A409YK35"/>
<dbReference type="InterPro" id="IPR011050">
    <property type="entry name" value="Pectin_lyase_fold/virulence"/>
</dbReference>
<keyword evidence="6" id="KW-1015">Disulfide bond</keyword>
<dbReference type="OrthoDB" id="187139at2759"/>
<feature type="chain" id="PRO_5019540311" description="galacturonan 1,4-alpha-galacturonidase" evidence="16">
    <location>
        <begin position="20"/>
        <end position="387"/>
    </location>
</feature>
<evidence type="ECO:0000256" key="8">
    <source>
        <dbReference type="ARBA" id="ARBA00023277"/>
    </source>
</evidence>
<evidence type="ECO:0000256" key="7">
    <source>
        <dbReference type="ARBA" id="ARBA00023180"/>
    </source>
</evidence>
<evidence type="ECO:0000256" key="11">
    <source>
        <dbReference type="ARBA" id="ARBA00023326"/>
    </source>
</evidence>
<dbReference type="SUPFAM" id="SSF51126">
    <property type="entry name" value="Pectin lyase-like"/>
    <property type="match status" value="1"/>
</dbReference>
<comment type="subcellular location">
    <subcellularLocation>
        <location evidence="1">Secreted</location>
    </subcellularLocation>
</comment>
<keyword evidence="8" id="KW-0119">Carbohydrate metabolism</keyword>
<protein>
    <recommendedName>
        <fullName evidence="13">galacturonan 1,4-alpha-galacturonidase</fullName>
        <ecNumber evidence="13">3.2.1.67</ecNumber>
    </recommendedName>
</protein>
<evidence type="ECO:0000256" key="1">
    <source>
        <dbReference type="ARBA" id="ARBA00004613"/>
    </source>
</evidence>
<keyword evidence="11" id="KW-0624">Polysaccharide degradation</keyword>
<evidence type="ECO:0000256" key="12">
    <source>
        <dbReference type="ARBA" id="ARBA00037312"/>
    </source>
</evidence>